<protein>
    <submittedName>
        <fullName evidence="1">Uncharacterized protein</fullName>
    </submittedName>
</protein>
<name>A0A401M1V5_9BACE</name>
<accession>A0A401M1V5</accession>
<evidence type="ECO:0000313" key="2">
    <source>
        <dbReference type="Proteomes" id="UP000288079"/>
    </source>
</evidence>
<dbReference type="Proteomes" id="UP000288079">
    <property type="component" value="Unassembled WGS sequence"/>
</dbReference>
<dbReference type="AlphaFoldDB" id="A0A401M1V5"/>
<gene>
    <name evidence="1" type="ORF">KGMB02408_47310</name>
</gene>
<keyword evidence="2" id="KW-1185">Reference proteome</keyword>
<reference evidence="1 2" key="1">
    <citation type="submission" date="2018-10" db="EMBL/GenBank/DDBJ databases">
        <title>Draft Genome Sequence of Bacteroides sp. KCTC 15687.</title>
        <authorList>
            <person name="Yu S.Y."/>
            <person name="Kim J.S."/>
            <person name="Oh B.S."/>
            <person name="Park S.H."/>
            <person name="Kang S.W."/>
            <person name="Park J.E."/>
            <person name="Choi S.H."/>
            <person name="Han K.I."/>
            <person name="Lee K.C."/>
            <person name="Eom M.K."/>
            <person name="Suh M.K."/>
            <person name="Lee D.H."/>
            <person name="Yoon H."/>
            <person name="Kim B."/>
            <person name="Yang S.J."/>
            <person name="Lee J.S."/>
            <person name="Lee J.H."/>
        </authorList>
    </citation>
    <scope>NUCLEOTIDE SEQUENCE [LARGE SCALE GENOMIC DNA]</scope>
    <source>
        <strain evidence="1 2">KCTC 15687</strain>
    </source>
</reference>
<comment type="caution">
    <text evidence="1">The sequence shown here is derived from an EMBL/GenBank/DDBJ whole genome shotgun (WGS) entry which is preliminary data.</text>
</comment>
<proteinExistence type="predicted"/>
<sequence length="89" mass="9545">MFFSYVGFDKQEVFVKDKKNINIVMTETKATAIDEVVITGTGAQKKLTMTGAVTTVDVSQLRTPTSSITNALVGNVAVYIDCGNGARHS</sequence>
<evidence type="ECO:0000313" key="1">
    <source>
        <dbReference type="EMBL" id="GCB37786.1"/>
    </source>
</evidence>
<dbReference type="EMBL" id="BHWB01000042">
    <property type="protein sequence ID" value="GCB37786.1"/>
    <property type="molecule type" value="Genomic_DNA"/>
</dbReference>
<organism evidence="1 2">
    <name type="scientific">Bacteroides faecalis</name>
    <dbReference type="NCBI Taxonomy" id="2447885"/>
    <lineage>
        <taxon>Bacteria</taxon>
        <taxon>Pseudomonadati</taxon>
        <taxon>Bacteroidota</taxon>
        <taxon>Bacteroidia</taxon>
        <taxon>Bacteroidales</taxon>
        <taxon>Bacteroidaceae</taxon>
        <taxon>Bacteroides</taxon>
    </lineage>
</organism>